<organism evidence="2">
    <name type="scientific">uncultured Caudovirales phage</name>
    <dbReference type="NCBI Taxonomy" id="2100421"/>
    <lineage>
        <taxon>Viruses</taxon>
        <taxon>Duplodnaviria</taxon>
        <taxon>Heunggongvirae</taxon>
        <taxon>Uroviricota</taxon>
        <taxon>Caudoviricetes</taxon>
        <taxon>Peduoviridae</taxon>
        <taxon>Maltschvirus</taxon>
        <taxon>Maltschvirus maltsch</taxon>
    </lineage>
</organism>
<sequence length="89" mass="10508">MRAEKEILREINDLNEDLETYRNKISDLKKKLMHAETVLIGLKLNETKLNDELRYVRDHCILPNDQKIRNDATDEAFALRIESLINTIK</sequence>
<evidence type="ECO:0000313" key="2">
    <source>
        <dbReference type="EMBL" id="CAB4196723.1"/>
    </source>
</evidence>
<name>A0A6J5RH81_9CAUD</name>
<dbReference type="EMBL" id="LR797252">
    <property type="protein sequence ID" value="CAB4196723.1"/>
    <property type="molecule type" value="Genomic_DNA"/>
</dbReference>
<evidence type="ECO:0000256" key="1">
    <source>
        <dbReference type="SAM" id="Coils"/>
    </source>
</evidence>
<gene>
    <name evidence="2" type="ORF">UFOVP1290_243</name>
</gene>
<feature type="coiled-coil region" evidence="1">
    <location>
        <begin position="4"/>
        <end position="38"/>
    </location>
</feature>
<proteinExistence type="predicted"/>
<protein>
    <submittedName>
        <fullName evidence="2">Uncharacterized protein</fullName>
    </submittedName>
</protein>
<accession>A0A6J5RH81</accession>
<reference evidence="2" key="1">
    <citation type="submission" date="2020-05" db="EMBL/GenBank/DDBJ databases">
        <authorList>
            <person name="Chiriac C."/>
            <person name="Salcher M."/>
            <person name="Ghai R."/>
            <person name="Kavagutti S V."/>
        </authorList>
    </citation>
    <scope>NUCLEOTIDE SEQUENCE</scope>
</reference>
<keyword evidence="1" id="KW-0175">Coiled coil</keyword>